<feature type="compositionally biased region" description="Basic and acidic residues" evidence="1">
    <location>
        <begin position="28"/>
        <end position="50"/>
    </location>
</feature>
<evidence type="ECO:0000313" key="2">
    <source>
        <dbReference type="EMBL" id="RDX82803.1"/>
    </source>
</evidence>
<protein>
    <submittedName>
        <fullName evidence="2">Uncharacterized protein</fullName>
    </submittedName>
</protein>
<keyword evidence="3" id="KW-1185">Reference proteome</keyword>
<dbReference type="EMBL" id="QJKJ01007550">
    <property type="protein sequence ID" value="RDX82803.1"/>
    <property type="molecule type" value="Genomic_DNA"/>
</dbReference>
<feature type="region of interest" description="Disordered" evidence="1">
    <location>
        <begin position="1"/>
        <end position="51"/>
    </location>
</feature>
<dbReference type="AlphaFoldDB" id="A0A371FXL5"/>
<accession>A0A371FXL5</accession>
<sequence>MFKAFKAKESCENTKGGSKWKSNSKITRKPEHFKTKCPSLEKENEKDKKKPFLKKNKGLMTKWEDLDLSSSKEEDEEENLCLMANIASKDEDDEENSSKFSTLSIGYKYLKNKFFKLSKEDHPKILSKPSRINKKRPNIIFVPKNVIIPIVDLLDNRKNTPIMILG</sequence>
<gene>
    <name evidence="2" type="ORF">CR513_36366</name>
</gene>
<dbReference type="Proteomes" id="UP000257109">
    <property type="component" value="Unassembled WGS sequence"/>
</dbReference>
<feature type="compositionally biased region" description="Basic and acidic residues" evidence="1">
    <location>
        <begin position="1"/>
        <end position="12"/>
    </location>
</feature>
<organism evidence="2 3">
    <name type="scientific">Mucuna pruriens</name>
    <name type="common">Velvet bean</name>
    <name type="synonym">Dolichos pruriens</name>
    <dbReference type="NCBI Taxonomy" id="157652"/>
    <lineage>
        <taxon>Eukaryota</taxon>
        <taxon>Viridiplantae</taxon>
        <taxon>Streptophyta</taxon>
        <taxon>Embryophyta</taxon>
        <taxon>Tracheophyta</taxon>
        <taxon>Spermatophyta</taxon>
        <taxon>Magnoliopsida</taxon>
        <taxon>eudicotyledons</taxon>
        <taxon>Gunneridae</taxon>
        <taxon>Pentapetalae</taxon>
        <taxon>rosids</taxon>
        <taxon>fabids</taxon>
        <taxon>Fabales</taxon>
        <taxon>Fabaceae</taxon>
        <taxon>Papilionoideae</taxon>
        <taxon>50 kb inversion clade</taxon>
        <taxon>NPAAA clade</taxon>
        <taxon>indigoferoid/millettioid clade</taxon>
        <taxon>Phaseoleae</taxon>
        <taxon>Mucuna</taxon>
    </lineage>
</organism>
<proteinExistence type="predicted"/>
<feature type="non-terminal residue" evidence="2">
    <location>
        <position position="1"/>
    </location>
</feature>
<feature type="compositionally biased region" description="Polar residues" evidence="1">
    <location>
        <begin position="13"/>
        <end position="25"/>
    </location>
</feature>
<comment type="caution">
    <text evidence="2">The sequence shown here is derived from an EMBL/GenBank/DDBJ whole genome shotgun (WGS) entry which is preliminary data.</text>
</comment>
<reference evidence="2" key="1">
    <citation type="submission" date="2018-05" db="EMBL/GenBank/DDBJ databases">
        <title>Draft genome of Mucuna pruriens seed.</title>
        <authorList>
            <person name="Nnadi N.E."/>
            <person name="Vos R."/>
            <person name="Hasami M.H."/>
            <person name="Devisetty U.K."/>
            <person name="Aguiy J.C."/>
        </authorList>
    </citation>
    <scope>NUCLEOTIDE SEQUENCE [LARGE SCALE GENOMIC DNA]</scope>
    <source>
        <strain evidence="2">JCA_2017</strain>
    </source>
</reference>
<evidence type="ECO:0000256" key="1">
    <source>
        <dbReference type="SAM" id="MobiDB-lite"/>
    </source>
</evidence>
<name>A0A371FXL5_MUCPR</name>
<evidence type="ECO:0000313" key="3">
    <source>
        <dbReference type="Proteomes" id="UP000257109"/>
    </source>
</evidence>